<dbReference type="EMBL" id="CDHN01000001">
    <property type="protein sequence ID" value="CEJ80164.1"/>
    <property type="molecule type" value="Genomic_DNA"/>
</dbReference>
<evidence type="ECO:0000256" key="1">
    <source>
        <dbReference type="SAM" id="Phobius"/>
    </source>
</evidence>
<keyword evidence="1" id="KW-0812">Transmembrane</keyword>
<feature type="transmembrane region" description="Helical" evidence="1">
    <location>
        <begin position="58"/>
        <end position="80"/>
    </location>
</feature>
<proteinExistence type="predicted"/>
<name>A0A0A1T4C9_9HYPO</name>
<dbReference type="HOGENOM" id="CLU_064985_3_0_1"/>
<accession>A0A0A1T4C9</accession>
<feature type="transmembrane region" description="Helical" evidence="1">
    <location>
        <begin position="133"/>
        <end position="151"/>
    </location>
</feature>
<protein>
    <recommendedName>
        <fullName evidence="2">DUF7702 domain-containing protein</fullName>
    </recommendedName>
</protein>
<keyword evidence="4" id="KW-1185">Reference proteome</keyword>
<gene>
    <name evidence="3" type="ORF">VHEMI00367</name>
</gene>
<dbReference type="Proteomes" id="UP000039046">
    <property type="component" value="Unassembled WGS sequence"/>
</dbReference>
<feature type="transmembrane region" description="Helical" evidence="1">
    <location>
        <begin position="6"/>
        <end position="24"/>
    </location>
</feature>
<feature type="transmembrane region" description="Helical" evidence="1">
    <location>
        <begin position="208"/>
        <end position="231"/>
    </location>
</feature>
<keyword evidence="1" id="KW-0472">Membrane</keyword>
<feature type="transmembrane region" description="Helical" evidence="1">
    <location>
        <begin position="171"/>
        <end position="188"/>
    </location>
</feature>
<dbReference type="OrthoDB" id="2560628at2759"/>
<dbReference type="Pfam" id="PF24800">
    <property type="entry name" value="DUF7702"/>
    <property type="match status" value="1"/>
</dbReference>
<dbReference type="AlphaFoldDB" id="A0A0A1T4C9"/>
<reference evidence="3 4" key="1">
    <citation type="journal article" date="2015" name="Genome Announc.">
        <title>Draft Genome Sequence and Gene Annotation of the Entomopathogenic Fungus Verticillium hemipterigenum.</title>
        <authorList>
            <person name="Horn F."/>
            <person name="Habel A."/>
            <person name="Scharf D.H."/>
            <person name="Dworschak J."/>
            <person name="Brakhage A.A."/>
            <person name="Guthke R."/>
            <person name="Hertweck C."/>
            <person name="Linde J."/>
        </authorList>
    </citation>
    <scope>NUCLEOTIDE SEQUENCE [LARGE SCALE GENOMIC DNA]</scope>
</reference>
<feature type="domain" description="DUF7702" evidence="2">
    <location>
        <begin position="4"/>
        <end position="233"/>
    </location>
</feature>
<evidence type="ECO:0000313" key="3">
    <source>
        <dbReference type="EMBL" id="CEJ80164.1"/>
    </source>
</evidence>
<organism evidence="3 4">
    <name type="scientific">[Torrubiella] hemipterigena</name>
    <dbReference type="NCBI Taxonomy" id="1531966"/>
    <lineage>
        <taxon>Eukaryota</taxon>
        <taxon>Fungi</taxon>
        <taxon>Dikarya</taxon>
        <taxon>Ascomycota</taxon>
        <taxon>Pezizomycotina</taxon>
        <taxon>Sordariomycetes</taxon>
        <taxon>Hypocreomycetidae</taxon>
        <taxon>Hypocreales</taxon>
        <taxon>Clavicipitaceae</taxon>
        <taxon>Clavicipitaceae incertae sedis</taxon>
        <taxon>'Torrubiella' clade</taxon>
    </lineage>
</organism>
<dbReference type="InterPro" id="IPR056119">
    <property type="entry name" value="DUF7702"/>
</dbReference>
<evidence type="ECO:0000259" key="2">
    <source>
        <dbReference type="Pfam" id="PF24800"/>
    </source>
</evidence>
<dbReference type="PANTHER" id="PTHR42109:SF3">
    <property type="entry name" value="INTEGRAL MEMBRANE PROTEIN (AFU_ORTHOLOGUE AFUA_5G00100)"/>
    <property type="match status" value="1"/>
</dbReference>
<evidence type="ECO:0000313" key="4">
    <source>
        <dbReference type="Proteomes" id="UP000039046"/>
    </source>
</evidence>
<feature type="transmembrane region" description="Helical" evidence="1">
    <location>
        <begin position="92"/>
        <end position="113"/>
    </location>
</feature>
<sequence>MTAITTAELAIYAVLIIPVIYVLVTHFPHGILGWFYLQAFCLLRIIAGGMALGNNPSALIVANVGLSPLLLAGSGILHEVVSPSGSGVDPKVEWVIVLMFHLLVVAATALVASGGSALQSASPAAGALNKVKAGVGILLLAWVILIVVTAIASCRRRRQSSRISSSNGAKLLIGVYIALVFIGIRLVYTLAAFTSNNPELNPVTGNTAILVCLSLLPELIATLSFVTVGLMTRHGHRDM</sequence>
<keyword evidence="1" id="KW-1133">Transmembrane helix</keyword>
<dbReference type="PANTHER" id="PTHR42109">
    <property type="entry name" value="UNPLACED GENOMIC SCAFFOLD UM_SCAF_CONTIG_1.265, WHOLE GENOME SHOTGUN SEQUENCE"/>
    <property type="match status" value="1"/>
</dbReference>